<organism evidence="1 2">
    <name type="scientific">Panagrolaimus sp. ES5</name>
    <dbReference type="NCBI Taxonomy" id="591445"/>
    <lineage>
        <taxon>Eukaryota</taxon>
        <taxon>Metazoa</taxon>
        <taxon>Ecdysozoa</taxon>
        <taxon>Nematoda</taxon>
        <taxon>Chromadorea</taxon>
        <taxon>Rhabditida</taxon>
        <taxon>Tylenchina</taxon>
        <taxon>Panagrolaimomorpha</taxon>
        <taxon>Panagrolaimoidea</taxon>
        <taxon>Panagrolaimidae</taxon>
        <taxon>Panagrolaimus</taxon>
    </lineage>
</organism>
<name>A0AC34F3J9_9BILA</name>
<dbReference type="WBParaSite" id="ES5_v2.g11417.t1">
    <property type="protein sequence ID" value="ES5_v2.g11417.t1"/>
    <property type="gene ID" value="ES5_v2.g11417"/>
</dbReference>
<accession>A0AC34F3J9</accession>
<evidence type="ECO:0000313" key="2">
    <source>
        <dbReference type="WBParaSite" id="ES5_v2.g11417.t1"/>
    </source>
</evidence>
<proteinExistence type="predicted"/>
<sequence>MAKKMLKLVNSNYANVFPDQPLLPLRLPLSGNYFIDTRKRGERNILNPEWKPKNGKRPLRIEFIDSNDIALVGNFYNHHFNKHGNICQSRNMKDEETEKFKFDTLKNVLTKPLSFAAFEGDKIVALKLNRIHFSYEFERIFGGKIFETNPKFDIKSDYAVDILNGPYSLNANRVKVILDEALRQTGKFLPKNITNLGVLKSTGIHPEYMG</sequence>
<evidence type="ECO:0000313" key="1">
    <source>
        <dbReference type="Proteomes" id="UP000887579"/>
    </source>
</evidence>
<protein>
    <submittedName>
        <fullName evidence="2">Uncharacterized protein</fullName>
    </submittedName>
</protein>
<dbReference type="Proteomes" id="UP000887579">
    <property type="component" value="Unplaced"/>
</dbReference>
<reference evidence="2" key="1">
    <citation type="submission" date="2022-11" db="UniProtKB">
        <authorList>
            <consortium name="WormBaseParasite"/>
        </authorList>
    </citation>
    <scope>IDENTIFICATION</scope>
</reference>